<reference evidence="1" key="1">
    <citation type="submission" date="2023-04" db="EMBL/GenBank/DDBJ databases">
        <title>A chromosome-level genome assembly of the parasitoid wasp Eretmocerus hayati.</title>
        <authorList>
            <person name="Zhong Y."/>
            <person name="Liu S."/>
            <person name="Liu Y."/>
        </authorList>
    </citation>
    <scope>NUCLEOTIDE SEQUENCE</scope>
    <source>
        <strain evidence="1">ZJU_SS_LIU_2023</strain>
    </source>
</reference>
<proteinExistence type="predicted"/>
<accession>A0ACC2NFT0</accession>
<sequence>MDYLEEARVYFLHTAIALGDADFVAAMLNDGHDPNIQDRDGQNSIMIAVVHQRSTIIDYLLDHGVFLNASNRVTNANVLSLAVQQDDISLFEKLLAHGARPGLGGNIALIESIVLGRSDMVKKLLKEGANVHHPDRNTRYPIDAAFYNLNNEDVPAQNKLEILDILLAAGAKLIDADTYPVIPASFFKVGANAVYLKMKENGMAVPEDYDLDENPLILSTDTDDESLCKNVLEMEKIGINSQDDRQETALHKAARRKCFPIVKMLVQMGADCDVVNNNGKSPLMMSIRRGEVKRSFSWLLPRSSQENIRNTLRYTCTRGVPIHTQYMTRFIVRRYNGRPDCQSDYFFHGMPDLAVLYYISAKSELEAMAHWKFGNSTQLSDLMVLDKKDTKVENRNLINYMSSRSLELEFPIFAKFARKRYRRAVVYRSLLNNARAQLGVALKIDSNRLFYIVREILTYLDEEDLLNLQQI</sequence>
<evidence type="ECO:0000313" key="1">
    <source>
        <dbReference type="EMBL" id="KAJ8669199.1"/>
    </source>
</evidence>
<comment type="caution">
    <text evidence="1">The sequence shown here is derived from an EMBL/GenBank/DDBJ whole genome shotgun (WGS) entry which is preliminary data.</text>
</comment>
<evidence type="ECO:0000313" key="2">
    <source>
        <dbReference type="Proteomes" id="UP001239111"/>
    </source>
</evidence>
<keyword evidence="2" id="KW-1185">Reference proteome</keyword>
<protein>
    <submittedName>
        <fullName evidence="1">Uncharacterized protein</fullName>
    </submittedName>
</protein>
<name>A0ACC2NFT0_9HYME</name>
<dbReference type="EMBL" id="CM056743">
    <property type="protein sequence ID" value="KAJ8669199.1"/>
    <property type="molecule type" value="Genomic_DNA"/>
</dbReference>
<gene>
    <name evidence="1" type="ORF">QAD02_000458</name>
</gene>
<organism evidence="1 2">
    <name type="scientific">Eretmocerus hayati</name>
    <dbReference type="NCBI Taxonomy" id="131215"/>
    <lineage>
        <taxon>Eukaryota</taxon>
        <taxon>Metazoa</taxon>
        <taxon>Ecdysozoa</taxon>
        <taxon>Arthropoda</taxon>
        <taxon>Hexapoda</taxon>
        <taxon>Insecta</taxon>
        <taxon>Pterygota</taxon>
        <taxon>Neoptera</taxon>
        <taxon>Endopterygota</taxon>
        <taxon>Hymenoptera</taxon>
        <taxon>Apocrita</taxon>
        <taxon>Proctotrupomorpha</taxon>
        <taxon>Chalcidoidea</taxon>
        <taxon>Aphelinidae</taxon>
        <taxon>Aphelininae</taxon>
        <taxon>Eretmocerus</taxon>
    </lineage>
</organism>
<dbReference type="Proteomes" id="UP001239111">
    <property type="component" value="Chromosome 3"/>
</dbReference>